<keyword evidence="18" id="KW-1185">Reference proteome</keyword>
<dbReference type="FunFam" id="1.10.3730.20:FF:000026">
    <property type="entry name" value="Solute carrier family 35, member G1"/>
    <property type="match status" value="1"/>
</dbReference>
<dbReference type="Proteomes" id="UP001249851">
    <property type="component" value="Unassembled WGS sequence"/>
</dbReference>
<feature type="transmembrane region" description="Helical" evidence="15">
    <location>
        <begin position="40"/>
        <end position="60"/>
    </location>
</feature>
<feature type="region of interest" description="Disordered" evidence="14">
    <location>
        <begin position="1"/>
        <end position="21"/>
    </location>
</feature>
<comment type="function">
    <text evidence="9">May play a role in intracellular calcium sensing and homeostasis. May act as a negative regulator of plasma membrane calcium-transporting ATPases preventing calcium efflux from the cell.</text>
</comment>
<feature type="compositionally biased region" description="Basic and acidic residues" evidence="14">
    <location>
        <begin position="10"/>
        <end position="21"/>
    </location>
</feature>
<dbReference type="EMBL" id="JARQWQ010000036">
    <property type="protein sequence ID" value="KAK2560349.1"/>
    <property type="molecule type" value="Genomic_DNA"/>
</dbReference>
<evidence type="ECO:0000256" key="9">
    <source>
        <dbReference type="ARBA" id="ARBA00059734"/>
    </source>
</evidence>
<evidence type="ECO:0000313" key="18">
    <source>
        <dbReference type="Proteomes" id="UP001249851"/>
    </source>
</evidence>
<feature type="transmembrane region" description="Helical" evidence="15">
    <location>
        <begin position="127"/>
        <end position="149"/>
    </location>
</feature>
<sequence>MKTLMPSVSEKNHQETHRQEKFDAKCDIEEDPDDSQLKRILGVIFAMSSCIFFAISSLLVKLLHEIPPQEVVFFRSLVQVIFLLPPLIYSDVPVTGDTRNLMLLCIRGVAGTLALCCQFYAFQRMPLADATVIVFSSPVFTGVLAHFLLEEKWSWFDALATLLCFTGVVLIARPTFLFLRPTGVVANERNWEQVTASLVALCGAILTSIALIAIRKLKGVRTLVPVFYVGISSVVFTTGAILVSGSFQSVICGRSHEWFLLVLGFCGLGGQALLTRSLQLERAGVVALIRTLDIAFAFILQLLFLGYTANIYSIVGAALVLGCNVLVILNRAGFMQKNVTEKNDDFPSERKALIGFRKRQLYGKDVGKHH</sequence>
<evidence type="ECO:0000256" key="8">
    <source>
        <dbReference type="ARBA" id="ARBA00023136"/>
    </source>
</evidence>
<comment type="subunit">
    <text evidence="11">Interacts with STIM1; stimulated by depletion of intracellular calcium. Interacts with ORAI1. Interacts with the plasma membrane calcium-transporting ATPases ATP2B1 and ATP2B4. Interacts with ATP1A1, ATP2A2, KPNB1 and XPO1.</text>
</comment>
<evidence type="ECO:0000256" key="11">
    <source>
        <dbReference type="ARBA" id="ARBA00064541"/>
    </source>
</evidence>
<dbReference type="Pfam" id="PF00892">
    <property type="entry name" value="EamA"/>
    <property type="match status" value="1"/>
</dbReference>
<keyword evidence="4 15" id="KW-0812">Transmembrane</keyword>
<keyword evidence="5" id="KW-0677">Repeat</keyword>
<comment type="similarity">
    <text evidence="10">Belongs to the TMEM20 family.</text>
</comment>
<evidence type="ECO:0000256" key="5">
    <source>
        <dbReference type="ARBA" id="ARBA00022737"/>
    </source>
</evidence>
<feature type="transmembrane region" description="Helical" evidence="15">
    <location>
        <begin position="311"/>
        <end position="329"/>
    </location>
</feature>
<comment type="caution">
    <text evidence="17">The sequence shown here is derived from an EMBL/GenBank/DDBJ whole genome shotgun (WGS) entry which is preliminary data.</text>
</comment>
<feature type="transmembrane region" description="Helical" evidence="15">
    <location>
        <begin position="101"/>
        <end position="121"/>
    </location>
</feature>
<keyword evidence="7 15" id="KW-1133">Transmembrane helix</keyword>
<organism evidence="17 18">
    <name type="scientific">Acropora cervicornis</name>
    <name type="common">Staghorn coral</name>
    <dbReference type="NCBI Taxonomy" id="6130"/>
    <lineage>
        <taxon>Eukaryota</taxon>
        <taxon>Metazoa</taxon>
        <taxon>Cnidaria</taxon>
        <taxon>Anthozoa</taxon>
        <taxon>Hexacorallia</taxon>
        <taxon>Scleractinia</taxon>
        <taxon>Astrocoeniina</taxon>
        <taxon>Acroporidae</taxon>
        <taxon>Acropora</taxon>
    </lineage>
</organism>
<evidence type="ECO:0000256" key="2">
    <source>
        <dbReference type="ARBA" id="ARBA00004651"/>
    </source>
</evidence>
<feature type="transmembrane region" description="Helical" evidence="15">
    <location>
        <begin position="196"/>
        <end position="214"/>
    </location>
</feature>
<reference evidence="17" key="2">
    <citation type="journal article" date="2023" name="Science">
        <title>Genomic signatures of disease resistance in endangered staghorn corals.</title>
        <authorList>
            <person name="Vollmer S.V."/>
            <person name="Selwyn J.D."/>
            <person name="Despard B.A."/>
            <person name="Roesel C.L."/>
        </authorList>
    </citation>
    <scope>NUCLEOTIDE SEQUENCE</scope>
    <source>
        <strain evidence="17">K2</strain>
    </source>
</reference>
<dbReference type="AlphaFoldDB" id="A0AAD9QFS4"/>
<evidence type="ECO:0000256" key="14">
    <source>
        <dbReference type="SAM" id="MobiDB-lite"/>
    </source>
</evidence>
<feature type="transmembrane region" description="Helical" evidence="15">
    <location>
        <begin position="72"/>
        <end position="89"/>
    </location>
</feature>
<evidence type="ECO:0000256" key="15">
    <source>
        <dbReference type="SAM" id="Phobius"/>
    </source>
</evidence>
<feature type="transmembrane region" description="Helical" evidence="15">
    <location>
        <begin position="287"/>
        <end position="305"/>
    </location>
</feature>
<evidence type="ECO:0000256" key="4">
    <source>
        <dbReference type="ARBA" id="ARBA00022692"/>
    </source>
</evidence>
<dbReference type="InterPro" id="IPR000620">
    <property type="entry name" value="EamA_dom"/>
</dbReference>
<keyword evidence="6" id="KW-0256">Endoplasmic reticulum</keyword>
<feature type="domain" description="EamA" evidence="16">
    <location>
        <begin position="41"/>
        <end position="172"/>
    </location>
</feature>
<evidence type="ECO:0000256" key="3">
    <source>
        <dbReference type="ARBA" id="ARBA00022475"/>
    </source>
</evidence>
<accession>A0AAD9QFS4</accession>
<dbReference type="SUPFAM" id="SSF103481">
    <property type="entry name" value="Multidrug resistance efflux transporter EmrE"/>
    <property type="match status" value="2"/>
</dbReference>
<keyword evidence="8 15" id="KW-0472">Membrane</keyword>
<feature type="transmembrane region" description="Helical" evidence="15">
    <location>
        <begin position="156"/>
        <end position="176"/>
    </location>
</feature>
<feature type="transmembrane region" description="Helical" evidence="15">
    <location>
        <begin position="258"/>
        <end position="275"/>
    </location>
</feature>
<dbReference type="Gene3D" id="1.10.3730.20">
    <property type="match status" value="1"/>
</dbReference>
<dbReference type="GO" id="GO:0005789">
    <property type="term" value="C:endoplasmic reticulum membrane"/>
    <property type="evidence" value="ECO:0007669"/>
    <property type="project" value="UniProtKB-SubCell"/>
</dbReference>
<dbReference type="PANTHER" id="PTHR22911:SF6">
    <property type="entry name" value="SOLUTE CARRIER FAMILY 35 MEMBER G1"/>
    <property type="match status" value="1"/>
</dbReference>
<evidence type="ECO:0000313" key="17">
    <source>
        <dbReference type="EMBL" id="KAK2560349.1"/>
    </source>
</evidence>
<evidence type="ECO:0000256" key="13">
    <source>
        <dbReference type="ARBA" id="ARBA00082789"/>
    </source>
</evidence>
<name>A0AAD9QFS4_ACRCE</name>
<evidence type="ECO:0000256" key="1">
    <source>
        <dbReference type="ARBA" id="ARBA00004477"/>
    </source>
</evidence>
<dbReference type="GO" id="GO:0005886">
    <property type="term" value="C:plasma membrane"/>
    <property type="evidence" value="ECO:0007669"/>
    <property type="project" value="UniProtKB-SubCell"/>
</dbReference>
<dbReference type="InterPro" id="IPR037185">
    <property type="entry name" value="EmrE-like"/>
</dbReference>
<evidence type="ECO:0000256" key="12">
    <source>
        <dbReference type="ARBA" id="ARBA00074441"/>
    </source>
</evidence>
<feature type="transmembrane region" description="Helical" evidence="15">
    <location>
        <begin position="226"/>
        <end position="246"/>
    </location>
</feature>
<dbReference type="PANTHER" id="PTHR22911">
    <property type="entry name" value="ACYL-MALONYL CONDENSING ENZYME-RELATED"/>
    <property type="match status" value="1"/>
</dbReference>
<evidence type="ECO:0000256" key="6">
    <source>
        <dbReference type="ARBA" id="ARBA00022824"/>
    </source>
</evidence>
<reference evidence="17" key="1">
    <citation type="journal article" date="2023" name="G3 (Bethesda)">
        <title>Whole genome assembly and annotation of the endangered Caribbean coral Acropora cervicornis.</title>
        <authorList>
            <person name="Selwyn J.D."/>
            <person name="Vollmer S.V."/>
        </authorList>
    </citation>
    <scope>NUCLEOTIDE SEQUENCE</scope>
    <source>
        <strain evidence="17">K2</strain>
    </source>
</reference>
<evidence type="ECO:0000256" key="10">
    <source>
        <dbReference type="ARBA" id="ARBA00061618"/>
    </source>
</evidence>
<gene>
    <name evidence="17" type="ORF">P5673_016684</name>
</gene>
<evidence type="ECO:0000256" key="7">
    <source>
        <dbReference type="ARBA" id="ARBA00022989"/>
    </source>
</evidence>
<comment type="subcellular location">
    <subcellularLocation>
        <location evidence="2">Cell membrane</location>
        <topology evidence="2">Multi-pass membrane protein</topology>
    </subcellularLocation>
    <subcellularLocation>
        <location evidence="1">Endoplasmic reticulum membrane</location>
        <topology evidence="1">Multi-pass membrane protein</topology>
    </subcellularLocation>
</comment>
<proteinExistence type="inferred from homology"/>
<protein>
    <recommendedName>
        <fullName evidence="12">Solute carrier family 35 member G1</fullName>
    </recommendedName>
    <alternativeName>
        <fullName evidence="13">Transmembrane protein 20</fullName>
    </alternativeName>
</protein>
<evidence type="ECO:0000259" key="16">
    <source>
        <dbReference type="Pfam" id="PF00892"/>
    </source>
</evidence>
<keyword evidence="3" id="KW-1003">Cell membrane</keyword>